<feature type="compositionally biased region" description="Gly residues" evidence="1">
    <location>
        <begin position="740"/>
        <end position="749"/>
    </location>
</feature>
<dbReference type="STRING" id="114155.A0A4V2K7J4"/>
<feature type="region of interest" description="Disordered" evidence="1">
    <location>
        <begin position="455"/>
        <end position="564"/>
    </location>
</feature>
<feature type="compositionally biased region" description="Low complexity" evidence="1">
    <location>
        <begin position="25"/>
        <end position="41"/>
    </location>
</feature>
<feature type="compositionally biased region" description="Pro residues" evidence="1">
    <location>
        <begin position="691"/>
        <end position="700"/>
    </location>
</feature>
<feature type="compositionally biased region" description="Low complexity" evidence="1">
    <location>
        <begin position="277"/>
        <end position="291"/>
    </location>
</feature>
<name>A0A4V2K7J4_9APHY</name>
<organism evidence="2 3">
    <name type="scientific">Dichomitus squalens</name>
    <dbReference type="NCBI Taxonomy" id="114155"/>
    <lineage>
        <taxon>Eukaryota</taxon>
        <taxon>Fungi</taxon>
        <taxon>Dikarya</taxon>
        <taxon>Basidiomycota</taxon>
        <taxon>Agaricomycotina</taxon>
        <taxon>Agaricomycetes</taxon>
        <taxon>Polyporales</taxon>
        <taxon>Polyporaceae</taxon>
        <taxon>Dichomitus</taxon>
    </lineage>
</organism>
<dbReference type="AlphaFoldDB" id="A0A4V2K7J4"/>
<feature type="compositionally biased region" description="Pro residues" evidence="1">
    <location>
        <begin position="327"/>
        <end position="345"/>
    </location>
</feature>
<feature type="region of interest" description="Disordered" evidence="1">
    <location>
        <begin position="589"/>
        <end position="798"/>
    </location>
</feature>
<dbReference type="EMBL" id="ML145151">
    <property type="protein sequence ID" value="TBU56438.1"/>
    <property type="molecule type" value="Genomic_DNA"/>
</dbReference>
<feature type="compositionally biased region" description="Acidic residues" evidence="1">
    <location>
        <begin position="502"/>
        <end position="521"/>
    </location>
</feature>
<feature type="compositionally biased region" description="Acidic residues" evidence="1">
    <location>
        <begin position="716"/>
        <end position="735"/>
    </location>
</feature>
<accession>A0A4V2K7J4</accession>
<feature type="region of interest" description="Disordered" evidence="1">
    <location>
        <begin position="853"/>
        <end position="875"/>
    </location>
</feature>
<feature type="compositionally biased region" description="Low complexity" evidence="1">
    <location>
        <begin position="783"/>
        <end position="796"/>
    </location>
</feature>
<dbReference type="Proteomes" id="UP000292082">
    <property type="component" value="Unassembled WGS sequence"/>
</dbReference>
<evidence type="ECO:0000313" key="3">
    <source>
        <dbReference type="Proteomes" id="UP000292082"/>
    </source>
</evidence>
<feature type="region of interest" description="Disordered" evidence="1">
    <location>
        <begin position="242"/>
        <end position="350"/>
    </location>
</feature>
<protein>
    <submittedName>
        <fullName evidence="2">Uncharacterized protein</fullName>
    </submittedName>
</protein>
<reference evidence="2 3" key="1">
    <citation type="submission" date="2019-01" db="EMBL/GenBank/DDBJ databases">
        <title>Draft genome sequences of three monokaryotic isolates of the white-rot basidiomycete fungus Dichomitus squalens.</title>
        <authorList>
            <consortium name="DOE Joint Genome Institute"/>
            <person name="Lopez S.C."/>
            <person name="Andreopoulos B."/>
            <person name="Pangilinan J."/>
            <person name="Lipzen A."/>
            <person name="Riley R."/>
            <person name="Ahrendt S."/>
            <person name="Ng V."/>
            <person name="Barry K."/>
            <person name="Daum C."/>
            <person name="Grigoriev I.V."/>
            <person name="Hilden K.S."/>
            <person name="Makela M.R."/>
            <person name="de Vries R.P."/>
        </authorList>
    </citation>
    <scope>NUCLEOTIDE SEQUENCE [LARGE SCALE GENOMIC DNA]</scope>
    <source>
        <strain evidence="2 3">CBS 464.89</strain>
    </source>
</reference>
<proteinExistence type="predicted"/>
<feature type="compositionally biased region" description="Low complexity" evidence="1">
    <location>
        <begin position="70"/>
        <end position="80"/>
    </location>
</feature>
<feature type="compositionally biased region" description="Low complexity" evidence="1">
    <location>
        <begin position="554"/>
        <end position="564"/>
    </location>
</feature>
<feature type="compositionally biased region" description="Basic and acidic residues" evidence="1">
    <location>
        <begin position="769"/>
        <end position="782"/>
    </location>
</feature>
<feature type="region of interest" description="Disordered" evidence="1">
    <location>
        <begin position="1"/>
        <end position="108"/>
    </location>
</feature>
<evidence type="ECO:0000313" key="2">
    <source>
        <dbReference type="EMBL" id="TBU56438.1"/>
    </source>
</evidence>
<evidence type="ECO:0000256" key="1">
    <source>
        <dbReference type="SAM" id="MobiDB-lite"/>
    </source>
</evidence>
<sequence>MNRRKKGGNNNSLKPPAQAKPPAPSVTTSTTTPATVPAMPMRVSPPLKATTAPPQNVPPPKPAHAAQKVAQQPPKLSASPPKLPVPTMPPTRTAIPAPRPGPSQKRVLTRSDRVRVVWMQFDETWVAPQQATVAQQLEQLLAVAEKNSRVKGKALEQSKDQIVNSMRREFAMAARAEWERRLEKEGLQAEDWADMTPEEMAAVEQVLSCDDVGDGPAVSTIPSPHERAVPIVAARTHVDVPHPIASHPMTSRTTQTPPPAASQKATQAQPPPSAQKGSQSQPAWSAWAAGSRHTSVTEVPEEPPKTTSAWSARPNAPIIEDVRVSPKPVPAPQPPQASQPAPRPAQPAVQAEPTVTSAAPAHGLLAYPVPISLTMAPLDSAATSDAKFVQLVDNAYVNSIKDFHDKAATVDAELARELRKPMSPAEREWTIRAHMMTMEQIARTIVENRDTIIEKERRKRGYGGDGGAPPQPPPSAPKSQTILSQPPGAFPDDGIHVSPVPEPEEEAEIEREPEPDVDEVIEIPLKGKAAKKKGKKAATNGRSTPTPSAPPSAKPAASAMKSAPVVEKPVPVVEKKPVASGWGAKVTAPLRSASPAPPVVPPATLAPINTRLAPTPSPNGRGTLVPPGMSPWEVAKAKAAGTLKPVEPQAKPPSPPNGMWAPPVARAPSNKNQYAPTRPSRLAHVTEPESPEPPSPPPMVEPTGKDYVAWFAGSSSEDEAGLSEDEADDDDDDNDSGAQAGPGGFGGILGALAGASPWALFGSESAPPQKERGRSAHPDRGRAAAATPTPAMAAAGRSGGDLGMGMGAGMSGGWAQWGADPRAGSGGYGAGPSGFGAGSAGFDAGFSGPAGLDSGFGGSARGTAGRQWQRKEEDSLEDMLELASRSLDHATGGQGKGLEEAMAMFVTAQKARETLATPVGGRSANPWGRR</sequence>
<keyword evidence="3" id="KW-1185">Reference proteome</keyword>
<gene>
    <name evidence="2" type="ORF">BD310DRAFT_823705</name>
</gene>